<gene>
    <name evidence="1" type="ORF">BO222_06885</name>
</gene>
<name>A0A1U7NFP1_9FIRM</name>
<dbReference type="Proteomes" id="UP000186341">
    <property type="component" value="Unassembled WGS sequence"/>
</dbReference>
<accession>A0A1U7NFP1</accession>
<keyword evidence="2" id="KW-1185">Reference proteome</keyword>
<organism evidence="1 2">
    <name type="scientific">Ileibacterium valens</name>
    <dbReference type="NCBI Taxonomy" id="1862668"/>
    <lineage>
        <taxon>Bacteria</taxon>
        <taxon>Bacillati</taxon>
        <taxon>Bacillota</taxon>
        <taxon>Erysipelotrichia</taxon>
        <taxon>Erysipelotrichales</taxon>
        <taxon>Erysipelotrichaceae</taxon>
        <taxon>Ileibacterium</taxon>
    </lineage>
</organism>
<dbReference type="InterPro" id="IPR010310">
    <property type="entry name" value="T7SS_ESAT-6-like"/>
</dbReference>
<proteinExistence type="predicted"/>
<dbReference type="AlphaFoldDB" id="A0A1U7NFP1"/>
<dbReference type="EMBL" id="MPJW01000138">
    <property type="protein sequence ID" value="OLU39280.1"/>
    <property type="molecule type" value="Genomic_DNA"/>
</dbReference>
<evidence type="ECO:0000313" key="1">
    <source>
        <dbReference type="EMBL" id="OLU39280.1"/>
    </source>
</evidence>
<sequence>MEEEVNGIFQGIRSDMNRLNSFWNSPAANALQENFAMLSPAFDQYIDQLDRFVLFLSSTAQAYQENESVLGG</sequence>
<dbReference type="Gene3D" id="1.10.287.1060">
    <property type="entry name" value="ESAT-6-like"/>
    <property type="match status" value="1"/>
</dbReference>
<protein>
    <recommendedName>
        <fullName evidence="3">WXG100 family type VII secretion target</fullName>
    </recommendedName>
</protein>
<dbReference type="Pfam" id="PF06013">
    <property type="entry name" value="WXG100"/>
    <property type="match status" value="1"/>
</dbReference>
<dbReference type="InterPro" id="IPR036689">
    <property type="entry name" value="ESAT-6-like_sf"/>
</dbReference>
<evidence type="ECO:0000313" key="2">
    <source>
        <dbReference type="Proteomes" id="UP000186341"/>
    </source>
</evidence>
<reference evidence="1 2" key="1">
    <citation type="submission" date="2016-11" db="EMBL/GenBank/DDBJ databases">
        <title>Description of two novel members of the family Erysipelotrichaceae: Ileibacterium lipovorans gen. nov., sp. nov. and Dubosiella newyorkensis, gen. nov., sp. nov.</title>
        <authorList>
            <person name="Cox L.M."/>
            <person name="Sohn J."/>
            <person name="Tyrrell K.L."/>
            <person name="Citron D.M."/>
            <person name="Lawson P.A."/>
            <person name="Patel N.B."/>
            <person name="Iizumi T."/>
            <person name="Perez-Perez G.I."/>
            <person name="Goldstein E.J."/>
            <person name="Blaser M.J."/>
        </authorList>
    </citation>
    <scope>NUCLEOTIDE SEQUENCE [LARGE SCALE GENOMIC DNA]</scope>
    <source>
        <strain evidence="1 2">NYU-BL-A3</strain>
    </source>
</reference>
<comment type="caution">
    <text evidence="1">The sequence shown here is derived from an EMBL/GenBank/DDBJ whole genome shotgun (WGS) entry which is preliminary data.</text>
</comment>
<evidence type="ECO:0008006" key="3">
    <source>
        <dbReference type="Google" id="ProtNLM"/>
    </source>
</evidence>
<dbReference type="SUPFAM" id="SSF140453">
    <property type="entry name" value="EsxAB dimer-like"/>
    <property type="match status" value="1"/>
</dbReference>